<dbReference type="CDD" id="cd13585">
    <property type="entry name" value="PBP2_TMBP_like"/>
    <property type="match status" value="1"/>
</dbReference>
<sequence>MTRKSNVQNIMGFALLMFIMFLTGCSSGGSGTSDGAAGEPTEDAAQGETQEERTIEFMTISLSPTFDEYINGVIDAFEAENEGVTVEWKDAPYDQIEQLVMTSASSGDLPDVINLNTLFLKKLAGLGALVNMDEAAADVKDDYFEGIWQSGDIGDGNFAIPWYVSTSGLLYNEKLLQEAGFDTPPSTFEEAWEYSEVIYEKTGAYGMVIAPNLHTQMPLHGIPIVSEDGTEATINTPEAVELWTTLKEKYDQGLVHKGILLDQAKVPELYAQEKVAFWTTGPQLFRQVNDLAPEVYENSNSAPALVGEAEVQNASIMNLAVPKQSEHVDLAVDFAAFITNSEHQLAFSEEANILPSVKEAAEAEHFTQGEDSDDPAVKGNFFAAQQLELAQDFTIPHENAGEIAEVVNKTFQGVLINDGDPKQALADLETQINSLLQE</sequence>
<accession>A0A4R6UDV3</accession>
<dbReference type="Gene3D" id="3.40.190.10">
    <property type="entry name" value="Periplasmic binding protein-like II"/>
    <property type="match status" value="1"/>
</dbReference>
<evidence type="ECO:0000313" key="3">
    <source>
        <dbReference type="Proteomes" id="UP000295632"/>
    </source>
</evidence>
<dbReference type="EMBL" id="SNYJ01000001">
    <property type="protein sequence ID" value="TDQ42985.1"/>
    <property type="molecule type" value="Genomic_DNA"/>
</dbReference>
<dbReference type="InterPro" id="IPR050490">
    <property type="entry name" value="Bact_solute-bd_prot1"/>
</dbReference>
<dbReference type="Proteomes" id="UP000295632">
    <property type="component" value="Unassembled WGS sequence"/>
</dbReference>
<dbReference type="PANTHER" id="PTHR43649:SF12">
    <property type="entry name" value="DIACETYLCHITOBIOSE BINDING PROTEIN DASA"/>
    <property type="match status" value="1"/>
</dbReference>
<dbReference type="InterPro" id="IPR006059">
    <property type="entry name" value="SBP"/>
</dbReference>
<comment type="caution">
    <text evidence="2">The sequence shown here is derived from an EMBL/GenBank/DDBJ whole genome shotgun (WGS) entry which is preliminary data.</text>
</comment>
<dbReference type="Pfam" id="PF13416">
    <property type="entry name" value="SBP_bac_8"/>
    <property type="match status" value="1"/>
</dbReference>
<evidence type="ECO:0000313" key="2">
    <source>
        <dbReference type="EMBL" id="TDQ42985.1"/>
    </source>
</evidence>
<dbReference type="PROSITE" id="PS51257">
    <property type="entry name" value="PROKAR_LIPOPROTEIN"/>
    <property type="match status" value="1"/>
</dbReference>
<dbReference type="PANTHER" id="PTHR43649">
    <property type="entry name" value="ARABINOSE-BINDING PROTEIN-RELATED"/>
    <property type="match status" value="1"/>
</dbReference>
<dbReference type="OrthoDB" id="9769685at2"/>
<dbReference type="SUPFAM" id="SSF53850">
    <property type="entry name" value="Periplasmic binding protein-like II"/>
    <property type="match status" value="1"/>
</dbReference>
<feature type="region of interest" description="Disordered" evidence="1">
    <location>
        <begin position="30"/>
        <end position="51"/>
    </location>
</feature>
<gene>
    <name evidence="2" type="ORF">EV213_101417</name>
</gene>
<name>A0A4R6UDV3_9BACI</name>
<evidence type="ECO:0000256" key="1">
    <source>
        <dbReference type="SAM" id="MobiDB-lite"/>
    </source>
</evidence>
<reference evidence="2 3" key="1">
    <citation type="submission" date="2019-03" db="EMBL/GenBank/DDBJ databases">
        <title>Genomic Encyclopedia of Type Strains, Phase IV (KMG-IV): sequencing the most valuable type-strain genomes for metagenomic binning, comparative biology and taxonomic classification.</title>
        <authorList>
            <person name="Goeker M."/>
        </authorList>
    </citation>
    <scope>NUCLEOTIDE SEQUENCE [LARGE SCALE GENOMIC DNA]</scope>
    <source>
        <strain evidence="2 3">DSM 28697</strain>
    </source>
</reference>
<proteinExistence type="predicted"/>
<dbReference type="RefSeq" id="WP_133578798.1">
    <property type="nucleotide sequence ID" value="NZ_SNYJ01000001.1"/>
</dbReference>
<keyword evidence="3" id="KW-1185">Reference proteome</keyword>
<protein>
    <submittedName>
        <fullName evidence="2">Putative chitobiose transport system substrate-binding protein</fullName>
    </submittedName>
</protein>
<organism evidence="2 3">
    <name type="scientific">Aureibacillus halotolerans</name>
    <dbReference type="NCBI Taxonomy" id="1508390"/>
    <lineage>
        <taxon>Bacteria</taxon>
        <taxon>Bacillati</taxon>
        <taxon>Bacillota</taxon>
        <taxon>Bacilli</taxon>
        <taxon>Bacillales</taxon>
        <taxon>Bacillaceae</taxon>
        <taxon>Aureibacillus</taxon>
    </lineage>
</organism>
<dbReference type="AlphaFoldDB" id="A0A4R6UDV3"/>